<sequence>MGLALRFINSVTSGSFVAAFHFAASFDCSDFGEAHFTSPPPSLVSRDFVSILFRFVCRDSVRLLCCLECSFFSTSISFLFTFFVWFVSRLSNLFSPCLLPFSNPFSSGIHFYLEIRIRLDLLIDVRKGPWRSED</sequence>
<keyword evidence="3" id="KW-1185">Reference proteome</keyword>
<evidence type="ECO:0000313" key="3">
    <source>
        <dbReference type="Proteomes" id="UP000324222"/>
    </source>
</evidence>
<keyword evidence="1" id="KW-0472">Membrane</keyword>
<proteinExistence type="predicted"/>
<feature type="transmembrane region" description="Helical" evidence="1">
    <location>
        <begin position="63"/>
        <end position="87"/>
    </location>
</feature>
<protein>
    <submittedName>
        <fullName evidence="2">Uncharacterized protein</fullName>
    </submittedName>
</protein>
<dbReference type="Proteomes" id="UP000324222">
    <property type="component" value="Unassembled WGS sequence"/>
</dbReference>
<name>A0A5B7JVY5_PORTR</name>
<keyword evidence="1" id="KW-0812">Transmembrane</keyword>
<dbReference type="EMBL" id="VSRR010106229">
    <property type="protein sequence ID" value="MPC96504.1"/>
    <property type="molecule type" value="Genomic_DNA"/>
</dbReference>
<accession>A0A5B7JVY5</accession>
<evidence type="ECO:0000256" key="1">
    <source>
        <dbReference type="SAM" id="Phobius"/>
    </source>
</evidence>
<reference evidence="2 3" key="1">
    <citation type="submission" date="2019-05" db="EMBL/GenBank/DDBJ databases">
        <title>Another draft genome of Portunus trituberculatus and its Hox gene families provides insights of decapod evolution.</title>
        <authorList>
            <person name="Jeong J.-H."/>
            <person name="Song I."/>
            <person name="Kim S."/>
            <person name="Choi T."/>
            <person name="Kim D."/>
            <person name="Ryu S."/>
            <person name="Kim W."/>
        </authorList>
    </citation>
    <scope>NUCLEOTIDE SEQUENCE [LARGE SCALE GENOMIC DNA]</scope>
    <source>
        <tissue evidence="2">Muscle</tissue>
    </source>
</reference>
<keyword evidence="1" id="KW-1133">Transmembrane helix</keyword>
<comment type="caution">
    <text evidence="2">The sequence shown here is derived from an EMBL/GenBank/DDBJ whole genome shotgun (WGS) entry which is preliminary data.</text>
</comment>
<dbReference type="AlphaFoldDB" id="A0A5B7JVY5"/>
<gene>
    <name evidence="2" type="ORF">E2C01_091767</name>
</gene>
<organism evidence="2 3">
    <name type="scientific">Portunus trituberculatus</name>
    <name type="common">Swimming crab</name>
    <name type="synonym">Neptunus trituberculatus</name>
    <dbReference type="NCBI Taxonomy" id="210409"/>
    <lineage>
        <taxon>Eukaryota</taxon>
        <taxon>Metazoa</taxon>
        <taxon>Ecdysozoa</taxon>
        <taxon>Arthropoda</taxon>
        <taxon>Crustacea</taxon>
        <taxon>Multicrustacea</taxon>
        <taxon>Malacostraca</taxon>
        <taxon>Eumalacostraca</taxon>
        <taxon>Eucarida</taxon>
        <taxon>Decapoda</taxon>
        <taxon>Pleocyemata</taxon>
        <taxon>Brachyura</taxon>
        <taxon>Eubrachyura</taxon>
        <taxon>Portunoidea</taxon>
        <taxon>Portunidae</taxon>
        <taxon>Portuninae</taxon>
        <taxon>Portunus</taxon>
    </lineage>
</organism>
<evidence type="ECO:0000313" key="2">
    <source>
        <dbReference type="EMBL" id="MPC96504.1"/>
    </source>
</evidence>